<protein>
    <submittedName>
        <fullName evidence="2">Efflux RND transporter permease subunit</fullName>
    </submittedName>
</protein>
<dbReference type="PANTHER" id="PTHR32063">
    <property type="match status" value="1"/>
</dbReference>
<dbReference type="SUPFAM" id="SSF82714">
    <property type="entry name" value="Multidrug efflux transporter AcrB TolC docking domain, DN and DC subdomains"/>
    <property type="match status" value="1"/>
</dbReference>
<evidence type="ECO:0000256" key="1">
    <source>
        <dbReference type="SAM" id="Phobius"/>
    </source>
</evidence>
<gene>
    <name evidence="2" type="ORF">IAB60_07645</name>
</gene>
<dbReference type="EMBL" id="DVKS01000131">
    <property type="protein sequence ID" value="HIT41950.1"/>
    <property type="molecule type" value="Genomic_DNA"/>
</dbReference>
<dbReference type="AlphaFoldDB" id="A0A9D1KFQ2"/>
<dbReference type="PANTHER" id="PTHR32063:SF0">
    <property type="entry name" value="SWARMING MOTILITY PROTEIN SWRC"/>
    <property type="match status" value="1"/>
</dbReference>
<dbReference type="Pfam" id="PF00873">
    <property type="entry name" value="ACR_tran"/>
    <property type="match status" value="1"/>
</dbReference>
<dbReference type="InterPro" id="IPR001036">
    <property type="entry name" value="Acrflvin-R"/>
</dbReference>
<sequence>MIRLTKLALKRPVTIILCLVTIVYFGFQSLMGARMELIPEMELPMLLISTVYAGASPDDVEELITSKQEDAVSTLSGIDTVQSYSMENVSVVMIQYEYGTNMDTAYINLKKAMDGIQSQMPEDAGDPNILEMDINAMPSIMLSVSGNVGTNLYTYVENQIVPELERLSAVGEVSLAGGQQDYVRVELMADKLEQYHLTMNQVAQLVGAADFTVPAGSVDEGDQSLDVSVANDYDSVESLE</sequence>
<dbReference type="Gene3D" id="3.30.70.1320">
    <property type="entry name" value="Multidrug efflux transporter AcrB pore domain like"/>
    <property type="match status" value="1"/>
</dbReference>
<name>A0A9D1KFQ2_9FIRM</name>
<dbReference type="InterPro" id="IPR027463">
    <property type="entry name" value="AcrB_DN_DC_subdom"/>
</dbReference>
<dbReference type="Proteomes" id="UP000886860">
    <property type="component" value="Unassembled WGS sequence"/>
</dbReference>
<organism evidence="2 3">
    <name type="scientific">Candidatus Caccovicinus merdipullorum</name>
    <dbReference type="NCBI Taxonomy" id="2840724"/>
    <lineage>
        <taxon>Bacteria</taxon>
        <taxon>Bacillati</taxon>
        <taxon>Bacillota</taxon>
        <taxon>Clostridia</taxon>
        <taxon>Eubacteriales</taxon>
        <taxon>Candidatus Caccovicinus</taxon>
    </lineage>
</organism>
<evidence type="ECO:0000313" key="3">
    <source>
        <dbReference type="Proteomes" id="UP000886860"/>
    </source>
</evidence>
<accession>A0A9D1KFQ2</accession>
<keyword evidence="1" id="KW-0812">Transmembrane</keyword>
<reference evidence="2" key="1">
    <citation type="submission" date="2020-10" db="EMBL/GenBank/DDBJ databases">
        <authorList>
            <person name="Gilroy R."/>
        </authorList>
    </citation>
    <scope>NUCLEOTIDE SEQUENCE</scope>
    <source>
        <strain evidence="2">CHK123-3438</strain>
    </source>
</reference>
<feature type="non-terminal residue" evidence="2">
    <location>
        <position position="240"/>
    </location>
</feature>
<keyword evidence="1" id="KW-0472">Membrane</keyword>
<dbReference type="Gene3D" id="3.30.70.1430">
    <property type="entry name" value="Multidrug efflux transporter AcrB pore domain"/>
    <property type="match status" value="1"/>
</dbReference>
<dbReference type="GO" id="GO:0005886">
    <property type="term" value="C:plasma membrane"/>
    <property type="evidence" value="ECO:0007669"/>
    <property type="project" value="TreeGrafter"/>
</dbReference>
<comment type="caution">
    <text evidence="2">The sequence shown here is derived from an EMBL/GenBank/DDBJ whole genome shotgun (WGS) entry which is preliminary data.</text>
</comment>
<feature type="transmembrane region" description="Helical" evidence="1">
    <location>
        <begin position="12"/>
        <end position="31"/>
    </location>
</feature>
<dbReference type="Gene3D" id="1.20.1640.10">
    <property type="entry name" value="Multidrug efflux transporter AcrB transmembrane domain"/>
    <property type="match status" value="1"/>
</dbReference>
<dbReference type="GO" id="GO:0042910">
    <property type="term" value="F:xenobiotic transmembrane transporter activity"/>
    <property type="evidence" value="ECO:0007669"/>
    <property type="project" value="TreeGrafter"/>
</dbReference>
<proteinExistence type="predicted"/>
<dbReference type="SUPFAM" id="SSF82693">
    <property type="entry name" value="Multidrug efflux transporter AcrB pore domain, PN1, PN2, PC1 and PC2 subdomains"/>
    <property type="match status" value="1"/>
</dbReference>
<evidence type="ECO:0000313" key="2">
    <source>
        <dbReference type="EMBL" id="HIT41950.1"/>
    </source>
</evidence>
<reference evidence="2" key="2">
    <citation type="journal article" date="2021" name="PeerJ">
        <title>Extensive microbial diversity within the chicken gut microbiome revealed by metagenomics and culture.</title>
        <authorList>
            <person name="Gilroy R."/>
            <person name="Ravi A."/>
            <person name="Getino M."/>
            <person name="Pursley I."/>
            <person name="Horton D.L."/>
            <person name="Alikhan N.F."/>
            <person name="Baker D."/>
            <person name="Gharbi K."/>
            <person name="Hall N."/>
            <person name="Watson M."/>
            <person name="Adriaenssens E.M."/>
            <person name="Foster-Nyarko E."/>
            <person name="Jarju S."/>
            <person name="Secka A."/>
            <person name="Antonio M."/>
            <person name="Oren A."/>
            <person name="Chaudhuri R.R."/>
            <person name="La Ragione R."/>
            <person name="Hildebrand F."/>
            <person name="Pallen M.J."/>
        </authorList>
    </citation>
    <scope>NUCLEOTIDE SEQUENCE</scope>
    <source>
        <strain evidence="2">CHK123-3438</strain>
    </source>
</reference>
<keyword evidence="1" id="KW-1133">Transmembrane helix</keyword>
<dbReference type="Gene3D" id="3.30.2090.10">
    <property type="entry name" value="Multidrug efflux transporter AcrB TolC docking domain, DN and DC subdomains"/>
    <property type="match status" value="1"/>
</dbReference>